<name>A0ABY4PBN4_9LACO</name>
<dbReference type="InterPro" id="IPR023210">
    <property type="entry name" value="NADP_OxRdtase_dom"/>
</dbReference>
<dbReference type="Pfam" id="PF00248">
    <property type="entry name" value="Aldo_ket_red"/>
    <property type="match status" value="1"/>
</dbReference>
<gene>
    <name evidence="5" type="ORF">MOO47_04520</name>
</gene>
<dbReference type="PANTHER" id="PTHR43827">
    <property type="entry name" value="2,5-DIKETO-D-GLUCONIC ACID REDUCTASE"/>
    <property type="match status" value="1"/>
</dbReference>
<evidence type="ECO:0000313" key="6">
    <source>
        <dbReference type="Proteomes" id="UP000831947"/>
    </source>
</evidence>
<keyword evidence="3" id="KW-0560">Oxidoreductase</keyword>
<keyword evidence="2" id="KW-0521">NADP</keyword>
<dbReference type="Gene3D" id="3.20.20.100">
    <property type="entry name" value="NADP-dependent oxidoreductase domain"/>
    <property type="match status" value="1"/>
</dbReference>
<dbReference type="SUPFAM" id="SSF51430">
    <property type="entry name" value="NAD(P)-linked oxidoreductase"/>
    <property type="match status" value="1"/>
</dbReference>
<sequence length="279" mass="32297">MIKVPKITLNNQVEMPQIGLELAQTANQKIIENALANGYRSFDLAQIYTNESMVGQALHSSKVKREDLFLTEKVWISNFGFHRTKKAIEQVLSKLQTDYLDLVLLHQPFNDYYGAYHALEDLYHEGLVRAIGVANFLPDRYLDLAKFSQITPAIDQLETHILFQQQQITPYLKDYDTRIQAWEPLAQNNPELLNNQLLQNLAQKYHKTVTQIALRFLVQQGMTVLTPVAEAKVMHANIDIWDFQITIAEMQQLTALDRKEPYIFDYHDPRVVNAILRTK</sequence>
<evidence type="ECO:0000259" key="4">
    <source>
        <dbReference type="Pfam" id="PF00248"/>
    </source>
</evidence>
<dbReference type="PRINTS" id="PR00069">
    <property type="entry name" value="ALDKETRDTASE"/>
</dbReference>
<dbReference type="PROSITE" id="PS00798">
    <property type="entry name" value="ALDOKETO_REDUCTASE_1"/>
    <property type="match status" value="1"/>
</dbReference>
<proteinExistence type="inferred from homology"/>
<dbReference type="InterPro" id="IPR036812">
    <property type="entry name" value="NAD(P)_OxRdtase_dom_sf"/>
</dbReference>
<dbReference type="Proteomes" id="UP000831947">
    <property type="component" value="Chromosome"/>
</dbReference>
<protein>
    <submittedName>
        <fullName evidence="5">Aldo/keto reductase</fullName>
    </submittedName>
</protein>
<evidence type="ECO:0000313" key="5">
    <source>
        <dbReference type="EMBL" id="UQS83054.1"/>
    </source>
</evidence>
<dbReference type="PIRSF" id="PIRSF000097">
    <property type="entry name" value="AKR"/>
    <property type="match status" value="1"/>
</dbReference>
<reference evidence="5 6" key="1">
    <citation type="journal article" date="2022" name="Int. J. Syst. Evol. Microbiol.">
        <title>Apilactobacillus apisilvae sp. nov., Nicolia spurrieriana gen. nov. sp. nov., Bombilactobacillus folatiphilus sp. nov. and Bombilactobacillus thymidiniphilus sp. nov., four new lactic acid bacterial isolates from stingless bees Tetragonula carbonaria and Austroplebeia australis.</title>
        <authorList>
            <person name="Oliphant S.A."/>
            <person name="Watson-Haigh N.S."/>
            <person name="Sumby K.M."/>
            <person name="Gardner J."/>
            <person name="Groom S."/>
            <person name="Jiranek V."/>
        </authorList>
    </citation>
    <scope>NUCLEOTIDE SEQUENCE [LARGE SCALE GENOMIC DNA]</scope>
    <source>
        <strain evidence="5 6">SG4_A1</strain>
    </source>
</reference>
<keyword evidence="6" id="KW-1185">Reference proteome</keyword>
<evidence type="ECO:0000256" key="1">
    <source>
        <dbReference type="ARBA" id="ARBA00007905"/>
    </source>
</evidence>
<organism evidence="5 6">
    <name type="scientific">Bombilactobacillus thymidiniphilus</name>
    <dbReference type="NCBI Taxonomy" id="2923363"/>
    <lineage>
        <taxon>Bacteria</taxon>
        <taxon>Bacillati</taxon>
        <taxon>Bacillota</taxon>
        <taxon>Bacilli</taxon>
        <taxon>Lactobacillales</taxon>
        <taxon>Lactobacillaceae</taxon>
        <taxon>Bombilactobacillus</taxon>
    </lineage>
</organism>
<evidence type="ECO:0000256" key="2">
    <source>
        <dbReference type="ARBA" id="ARBA00022857"/>
    </source>
</evidence>
<feature type="domain" description="NADP-dependent oxidoreductase" evidence="4">
    <location>
        <begin position="25"/>
        <end position="257"/>
    </location>
</feature>
<dbReference type="InterPro" id="IPR018170">
    <property type="entry name" value="Aldo/ket_reductase_CS"/>
</dbReference>
<dbReference type="RefSeq" id="WP_249512281.1">
    <property type="nucleotide sequence ID" value="NZ_CP093365.1"/>
</dbReference>
<dbReference type="EMBL" id="CP093365">
    <property type="protein sequence ID" value="UQS83054.1"/>
    <property type="molecule type" value="Genomic_DNA"/>
</dbReference>
<dbReference type="InterPro" id="IPR020471">
    <property type="entry name" value="AKR"/>
</dbReference>
<dbReference type="PANTHER" id="PTHR43827:SF3">
    <property type="entry name" value="NADP-DEPENDENT OXIDOREDUCTASE DOMAIN-CONTAINING PROTEIN"/>
    <property type="match status" value="1"/>
</dbReference>
<comment type="similarity">
    <text evidence="1">Belongs to the aldo/keto reductase family.</text>
</comment>
<evidence type="ECO:0000256" key="3">
    <source>
        <dbReference type="ARBA" id="ARBA00023002"/>
    </source>
</evidence>
<accession>A0ABY4PBN4</accession>